<dbReference type="RefSeq" id="WP_217747425.1">
    <property type="nucleotide sequence ID" value="NZ_JAHOEB010000023.1"/>
</dbReference>
<dbReference type="PANTHER" id="PTHR45528:SF1">
    <property type="entry name" value="SENSOR HISTIDINE KINASE CPXA"/>
    <property type="match status" value="1"/>
</dbReference>
<dbReference type="EMBL" id="JAHOEF010000021">
    <property type="protein sequence ID" value="MBV3382531.1"/>
    <property type="molecule type" value="Genomic_DNA"/>
</dbReference>
<evidence type="ECO:0000256" key="2">
    <source>
        <dbReference type="ARBA" id="ARBA00004651"/>
    </source>
</evidence>
<dbReference type="InterPro" id="IPR003660">
    <property type="entry name" value="HAMP_dom"/>
</dbReference>
<keyword evidence="4" id="KW-1003">Cell membrane</keyword>
<evidence type="ECO:0000256" key="10">
    <source>
        <dbReference type="ARBA" id="ARBA00023012"/>
    </source>
</evidence>
<keyword evidence="5" id="KW-0597">Phosphoprotein</keyword>
<dbReference type="Pfam" id="PF00512">
    <property type="entry name" value="HisKA"/>
    <property type="match status" value="1"/>
</dbReference>
<reference evidence="15 18" key="1">
    <citation type="submission" date="2021-06" db="EMBL/GenBank/DDBJ databases">
        <title>Collection of gut derived symbiotic bacterial strains cultured from healthy donors.</title>
        <authorList>
            <person name="Lin H."/>
            <person name="Littmann E."/>
            <person name="Pamer E.G."/>
        </authorList>
    </citation>
    <scope>NUCLEOTIDE SEQUENCE</scope>
    <source>
        <strain evidence="16 18">MSK.21.70</strain>
        <strain evidence="15">MSK.21.82</strain>
    </source>
</reference>
<dbReference type="SMART" id="SM00388">
    <property type="entry name" value="HisKA"/>
    <property type="match status" value="1"/>
</dbReference>
<dbReference type="PROSITE" id="PS50109">
    <property type="entry name" value="HIS_KIN"/>
    <property type="match status" value="1"/>
</dbReference>
<evidence type="ECO:0000256" key="7">
    <source>
        <dbReference type="ARBA" id="ARBA00022741"/>
    </source>
</evidence>
<dbReference type="Proteomes" id="UP001196408">
    <property type="component" value="Unassembled WGS sequence"/>
</dbReference>
<comment type="subcellular location">
    <subcellularLocation>
        <location evidence="2">Cell membrane</location>
        <topology evidence="2">Multi-pass membrane protein</topology>
    </subcellularLocation>
</comment>
<dbReference type="PROSITE" id="PS51257">
    <property type="entry name" value="PROKAR_LIPOPROTEIN"/>
    <property type="match status" value="1"/>
</dbReference>
<dbReference type="CDD" id="cd06225">
    <property type="entry name" value="HAMP"/>
    <property type="match status" value="1"/>
</dbReference>
<keyword evidence="6" id="KW-0808">Transferase</keyword>
<evidence type="ECO:0000256" key="3">
    <source>
        <dbReference type="ARBA" id="ARBA00012438"/>
    </source>
</evidence>
<dbReference type="GO" id="GO:0005886">
    <property type="term" value="C:plasma membrane"/>
    <property type="evidence" value="ECO:0007669"/>
    <property type="project" value="UniProtKB-SubCell"/>
</dbReference>
<evidence type="ECO:0000313" key="15">
    <source>
        <dbReference type="EMBL" id="MBV3382531.1"/>
    </source>
</evidence>
<protein>
    <recommendedName>
        <fullName evidence="3">histidine kinase</fullName>
        <ecNumber evidence="3">2.7.13.3</ecNumber>
    </recommendedName>
</protein>
<dbReference type="GO" id="GO:0000155">
    <property type="term" value="F:phosphorelay sensor kinase activity"/>
    <property type="evidence" value="ECO:0007669"/>
    <property type="project" value="InterPro"/>
</dbReference>
<name>A0AAW4MQP4_9FIRM</name>
<evidence type="ECO:0000256" key="12">
    <source>
        <dbReference type="SAM" id="Phobius"/>
    </source>
</evidence>
<dbReference type="EC" id="2.7.13.3" evidence="3"/>
<dbReference type="CDD" id="cd00082">
    <property type="entry name" value="HisKA"/>
    <property type="match status" value="1"/>
</dbReference>
<feature type="domain" description="HAMP" evidence="14">
    <location>
        <begin position="188"/>
        <end position="231"/>
    </location>
</feature>
<dbReference type="Pfam" id="PF00672">
    <property type="entry name" value="HAMP"/>
    <property type="match status" value="1"/>
</dbReference>
<evidence type="ECO:0000256" key="8">
    <source>
        <dbReference type="ARBA" id="ARBA00022777"/>
    </source>
</evidence>
<organism evidence="15 17">
    <name type="scientific">Catenibacterium mitsuokai</name>
    <dbReference type="NCBI Taxonomy" id="100886"/>
    <lineage>
        <taxon>Bacteria</taxon>
        <taxon>Bacillati</taxon>
        <taxon>Bacillota</taxon>
        <taxon>Erysipelotrichia</taxon>
        <taxon>Erysipelotrichales</taxon>
        <taxon>Coprobacillaceae</taxon>
        <taxon>Catenibacterium</taxon>
    </lineage>
</organism>
<evidence type="ECO:0000313" key="18">
    <source>
        <dbReference type="Proteomes" id="UP001197492"/>
    </source>
</evidence>
<keyword evidence="8 15" id="KW-0418">Kinase</keyword>
<comment type="caution">
    <text evidence="15">The sequence shown here is derived from an EMBL/GenBank/DDBJ whole genome shotgun (WGS) entry which is preliminary data.</text>
</comment>
<dbReference type="GO" id="GO:0005524">
    <property type="term" value="F:ATP binding"/>
    <property type="evidence" value="ECO:0007669"/>
    <property type="project" value="UniProtKB-KW"/>
</dbReference>
<keyword evidence="10" id="KW-0902">Two-component regulatory system</keyword>
<evidence type="ECO:0000259" key="13">
    <source>
        <dbReference type="PROSITE" id="PS50109"/>
    </source>
</evidence>
<feature type="transmembrane region" description="Helical" evidence="12">
    <location>
        <begin position="157"/>
        <end position="178"/>
    </location>
</feature>
<gene>
    <name evidence="15" type="ORF">KSV97_04640</name>
    <name evidence="16" type="ORF">KSW06_05005</name>
</gene>
<dbReference type="EMBL" id="JAHOEL010000023">
    <property type="protein sequence ID" value="MBV3392624.1"/>
    <property type="molecule type" value="Genomic_DNA"/>
</dbReference>
<dbReference type="InterPro" id="IPR005467">
    <property type="entry name" value="His_kinase_dom"/>
</dbReference>
<proteinExistence type="predicted"/>
<keyword evidence="18" id="KW-1185">Reference proteome</keyword>
<dbReference type="PANTHER" id="PTHR45528">
    <property type="entry name" value="SENSOR HISTIDINE KINASE CPXA"/>
    <property type="match status" value="1"/>
</dbReference>
<evidence type="ECO:0000256" key="1">
    <source>
        <dbReference type="ARBA" id="ARBA00000085"/>
    </source>
</evidence>
<evidence type="ECO:0000313" key="16">
    <source>
        <dbReference type="EMBL" id="MBV3392624.1"/>
    </source>
</evidence>
<dbReference type="Proteomes" id="UP001197492">
    <property type="component" value="Unassembled WGS sequence"/>
</dbReference>
<sequence length="441" mass="51722">MSKKYVSLASKIFFILIASSMTAVLVYSCFREQIPHYYNFIDEVAGIKDKRNKFFKEFKEKAKDVNLTDKKQVKKLIKTKDPYLSVYIYDNKNEYYVAANYADFLTQPVSVITPLYILQTDFETDAYNAVYTKIVQFKDQKAEVELYDMNLLKYIKYYFYVALFASFLTFLLPTFFFIRHKVKYIECLKQEILNMSQGDLSHPMTIQGRDELAVLAHQMDGLRVTLEENNEKEMEMQQTHHDLITAMSHDLRTPLTSLRGYLDILALHCFKDQEQMDNYLHRCIDKVEQIKELSNKTFAYSLVFEQNSHPQLESMSTEALLGYIEENLNYLELEGFIIHKEIKYIKKEVLLDFSMIKRMINNLCSNIHKYSDKHVDMTLTLDDSFDLLLTNKKKSDLSKVESNKIGLRSVKRIVELHNGTCSIEESEETFSIHISIPLKKA</sequence>
<dbReference type="InterPro" id="IPR003661">
    <property type="entry name" value="HisK_dim/P_dom"/>
</dbReference>
<dbReference type="AlphaFoldDB" id="A0AAW4MQP4"/>
<evidence type="ECO:0000256" key="5">
    <source>
        <dbReference type="ARBA" id="ARBA00022553"/>
    </source>
</evidence>
<evidence type="ECO:0000259" key="14">
    <source>
        <dbReference type="PROSITE" id="PS50885"/>
    </source>
</evidence>
<accession>A0AAW4MQP4</accession>
<feature type="transmembrane region" description="Helical" evidence="12">
    <location>
        <begin position="12"/>
        <end position="30"/>
    </location>
</feature>
<evidence type="ECO:0000256" key="4">
    <source>
        <dbReference type="ARBA" id="ARBA00022475"/>
    </source>
</evidence>
<comment type="catalytic activity">
    <reaction evidence="1">
        <text>ATP + protein L-histidine = ADP + protein N-phospho-L-histidine.</text>
        <dbReference type="EC" id="2.7.13.3"/>
    </reaction>
</comment>
<feature type="domain" description="Histidine kinase" evidence="13">
    <location>
        <begin position="246"/>
        <end position="440"/>
    </location>
</feature>
<keyword evidence="11 12" id="KW-0472">Membrane</keyword>
<evidence type="ECO:0000256" key="9">
    <source>
        <dbReference type="ARBA" id="ARBA00022840"/>
    </source>
</evidence>
<keyword evidence="9" id="KW-0067">ATP-binding</keyword>
<evidence type="ECO:0000313" key="17">
    <source>
        <dbReference type="Proteomes" id="UP001196408"/>
    </source>
</evidence>
<dbReference type="PROSITE" id="PS50885">
    <property type="entry name" value="HAMP"/>
    <property type="match status" value="1"/>
</dbReference>
<evidence type="ECO:0000256" key="6">
    <source>
        <dbReference type="ARBA" id="ARBA00022679"/>
    </source>
</evidence>
<evidence type="ECO:0000256" key="11">
    <source>
        <dbReference type="ARBA" id="ARBA00023136"/>
    </source>
</evidence>
<keyword evidence="12" id="KW-1133">Transmembrane helix</keyword>
<keyword evidence="7" id="KW-0547">Nucleotide-binding</keyword>
<dbReference type="InterPro" id="IPR050398">
    <property type="entry name" value="HssS/ArlS-like"/>
</dbReference>
<keyword evidence="12" id="KW-0812">Transmembrane</keyword>